<sequence>MSINLQLETPRLLLREFQNSDKVAFAAYRSDPGTAKYQSWDTPYSEAQAEAFIESLQHLTSSILGEWYQLAIELKSTRQIIGDCAFCILAEDGKQGEIGFTLARKYQGNGYGTEAVIFLLNYLFNHLNLHRVRANCDPENLASIKLLERVGMRLEGRFIKSLWFKNNWVDEMWFAILQDEFTAVNV</sequence>
<name>A0A1Z4KUW8_ANAVA</name>
<feature type="domain" description="N-acetyltransferase" evidence="1">
    <location>
        <begin position="12"/>
        <end position="175"/>
    </location>
</feature>
<reference evidence="2 3" key="1">
    <citation type="submission" date="2017-06" db="EMBL/GenBank/DDBJ databases">
        <title>Genome sequencing of cyanobaciteial culture collection at National Institute for Environmental Studies (NIES).</title>
        <authorList>
            <person name="Hirose Y."/>
            <person name="Shimura Y."/>
            <person name="Fujisawa T."/>
            <person name="Nakamura Y."/>
            <person name="Kawachi M."/>
        </authorList>
    </citation>
    <scope>NUCLEOTIDE SEQUENCE [LARGE SCALE GENOMIC DNA]</scope>
    <source>
        <strain evidence="2 3">NIES-23</strain>
        <plasmid evidence="3">Plasmid Plasmid1 dna</plasmid>
    </source>
</reference>
<proteinExistence type="predicted"/>
<evidence type="ECO:0000313" key="2">
    <source>
        <dbReference type="EMBL" id="BAY72718.1"/>
    </source>
</evidence>
<dbReference type="AlphaFoldDB" id="A0A1Z4KUW8"/>
<organism evidence="2 3">
    <name type="scientific">Trichormus variabilis NIES-23</name>
    <dbReference type="NCBI Taxonomy" id="1973479"/>
    <lineage>
        <taxon>Bacteria</taxon>
        <taxon>Bacillati</taxon>
        <taxon>Cyanobacteriota</taxon>
        <taxon>Cyanophyceae</taxon>
        <taxon>Nostocales</taxon>
        <taxon>Nostocaceae</taxon>
        <taxon>Trichormus</taxon>
    </lineage>
</organism>
<geneLocation type="plasmid" evidence="2">
    <name>plasmid1</name>
</geneLocation>
<dbReference type="GO" id="GO:0016747">
    <property type="term" value="F:acyltransferase activity, transferring groups other than amino-acyl groups"/>
    <property type="evidence" value="ECO:0007669"/>
    <property type="project" value="InterPro"/>
</dbReference>
<dbReference type="PANTHER" id="PTHR43792">
    <property type="entry name" value="GNAT FAMILY, PUTATIVE (AFU_ORTHOLOGUE AFUA_3G00765)-RELATED-RELATED"/>
    <property type="match status" value="1"/>
</dbReference>
<dbReference type="EMBL" id="AP018217">
    <property type="protein sequence ID" value="BAY72718.1"/>
    <property type="molecule type" value="Genomic_DNA"/>
</dbReference>
<protein>
    <submittedName>
        <fullName evidence="2">Putative acetyltransferase</fullName>
    </submittedName>
</protein>
<dbReference type="Gene3D" id="3.40.630.30">
    <property type="match status" value="1"/>
</dbReference>
<dbReference type="InterPro" id="IPR000182">
    <property type="entry name" value="GNAT_dom"/>
</dbReference>
<dbReference type="SUPFAM" id="SSF55729">
    <property type="entry name" value="Acyl-CoA N-acyltransferases (Nat)"/>
    <property type="match status" value="1"/>
</dbReference>
<dbReference type="InterPro" id="IPR016181">
    <property type="entry name" value="Acyl_CoA_acyltransferase"/>
</dbReference>
<keyword evidence="2" id="KW-0614">Plasmid</keyword>
<dbReference type="Pfam" id="PF13302">
    <property type="entry name" value="Acetyltransf_3"/>
    <property type="match status" value="1"/>
</dbReference>
<evidence type="ECO:0000259" key="1">
    <source>
        <dbReference type="PROSITE" id="PS51186"/>
    </source>
</evidence>
<accession>A0A1Z4KUW8</accession>
<dbReference type="InterPro" id="IPR051531">
    <property type="entry name" value="N-acetyltransferase"/>
</dbReference>
<dbReference type="PANTHER" id="PTHR43792:SF1">
    <property type="entry name" value="N-ACETYLTRANSFERASE DOMAIN-CONTAINING PROTEIN"/>
    <property type="match status" value="1"/>
</dbReference>
<keyword evidence="2" id="KW-0808">Transferase</keyword>
<evidence type="ECO:0000313" key="3">
    <source>
        <dbReference type="Proteomes" id="UP000217507"/>
    </source>
</evidence>
<dbReference type="Proteomes" id="UP000217507">
    <property type="component" value="Plasmid Plasmid1 dna"/>
</dbReference>
<gene>
    <name evidence="2" type="ORF">NIES23_55460</name>
</gene>
<dbReference type="PROSITE" id="PS51186">
    <property type="entry name" value="GNAT"/>
    <property type="match status" value="1"/>
</dbReference>